<organism evidence="1 2">
    <name type="scientific">Ralstonia phage RP12</name>
    <dbReference type="NCBI Taxonomy" id="1923889"/>
    <lineage>
        <taxon>Viruses</taxon>
        <taxon>Duplodnaviria</taxon>
        <taxon>Heunggongvirae</taxon>
        <taxon>Uroviricota</taxon>
        <taxon>Caudoviricetes</taxon>
        <taxon>Chimalliviridae</taxon>
        <taxon>Ripduovirus</taxon>
        <taxon>Ripduovirus RP12</taxon>
    </lineage>
</organism>
<evidence type="ECO:0000313" key="2">
    <source>
        <dbReference type="Proteomes" id="UP000222831"/>
    </source>
</evidence>
<protein>
    <submittedName>
        <fullName evidence="1">Uncharacterized protein</fullName>
    </submittedName>
</protein>
<dbReference type="EMBL" id="AP017924">
    <property type="protein sequence ID" value="BAW19231.1"/>
    <property type="molecule type" value="Genomic_DNA"/>
</dbReference>
<evidence type="ECO:0000313" key="1">
    <source>
        <dbReference type="EMBL" id="BAW19231.1"/>
    </source>
</evidence>
<dbReference type="KEGG" id="vg:40074652"/>
<dbReference type="Proteomes" id="UP000222831">
    <property type="component" value="Segment"/>
</dbReference>
<accession>A0A1L7N168</accession>
<keyword evidence="2" id="KW-1185">Reference proteome</keyword>
<reference evidence="1 2" key="1">
    <citation type="submission" date="2016-12" db="EMBL/GenBank/DDBJ databases">
        <title>Characterization of two jumbo phages RP12 and RP31 infecting the phytopathogen Ralstonia solanacearum.</title>
        <authorList>
            <person name="Kawasaki T."/>
            <person name="Yoshikawa G."/>
            <person name="Ogata H."/>
            <person name="Yamada T."/>
        </authorList>
    </citation>
    <scope>NUCLEOTIDE SEQUENCE [LARGE SCALE GENOMIC DNA]</scope>
    <source>
        <strain evidence="1 2">RP12</strain>
    </source>
</reference>
<sequence length="292" mass="33853">MLAILQDHLSLTVPPELQALYERACDMFDQYDLEDYQLGYEDLLVSSDGAVDHASVADNDAIWRLTMQYLKQITTEHQITLSDDATMLNYIVVLEFIKQIERTELIQECLDALSCDDLDNVDKFTRCMFDVSGVLEEDSMVFMLDIPDCVIATMREYFSRRVELEVETERLDPETKEVYREMDKYARVIQGQEMRSYRYLFEDEGTIGLPFEHHYRENEDYLLQLPLQAMIYECIGYALVSEGGVENPQQVIMDCVGKTISDLERLTTIQYEISKTLIEYRNEVASGIGIVI</sequence>
<proteinExistence type="predicted"/>
<dbReference type="RefSeq" id="YP_009598950.1">
    <property type="nucleotide sequence ID" value="NC_041911.1"/>
</dbReference>
<dbReference type="GeneID" id="40074652"/>
<name>A0A1L7N168_9CAUD</name>